<evidence type="ECO:0000313" key="2">
    <source>
        <dbReference type="Proteomes" id="UP000011960"/>
    </source>
</evidence>
<accession>M7DHN7</accession>
<gene>
    <name evidence="1" type="ORF">MSNKSG1_01103</name>
</gene>
<proteinExistence type="predicted"/>
<sequence>MIIRLFIVLLALNFLAFVVRADAAERPMGESTIAMNTAQEIYQVQQRVRGELGQDNSEAAAEIGSRLLSLTLTRSREDRKHYVSEPAQADHSIALLNNGACLNLKWNF</sequence>
<comment type="caution">
    <text evidence="1">The sequence shown here is derived from an EMBL/GenBank/DDBJ whole genome shotgun (WGS) entry which is preliminary data.</text>
</comment>
<keyword evidence="2" id="KW-1185">Reference proteome</keyword>
<name>M7DHN7_9GAMM</name>
<dbReference type="OrthoDB" id="6369953at2"/>
<dbReference type="EMBL" id="APAT01000005">
    <property type="protein sequence ID" value="EMP57177.1"/>
    <property type="molecule type" value="Genomic_DNA"/>
</dbReference>
<dbReference type="AlphaFoldDB" id="M7DHN7"/>
<dbReference type="PATRIC" id="fig|1288826.3.peg.204"/>
<dbReference type="STRING" id="1288826.MSNKSG1_01103"/>
<dbReference type="Proteomes" id="UP000011960">
    <property type="component" value="Unassembled WGS sequence"/>
</dbReference>
<organism evidence="1 2">
    <name type="scientific">Marinobacter santoriniensis NKSG1</name>
    <dbReference type="NCBI Taxonomy" id="1288826"/>
    <lineage>
        <taxon>Bacteria</taxon>
        <taxon>Pseudomonadati</taxon>
        <taxon>Pseudomonadota</taxon>
        <taxon>Gammaproteobacteria</taxon>
        <taxon>Pseudomonadales</taxon>
        <taxon>Marinobacteraceae</taxon>
        <taxon>Marinobacter</taxon>
    </lineage>
</organism>
<reference evidence="1 2" key="1">
    <citation type="journal article" date="2013" name="Genome Announc.">
        <title>Genome Sequence of Hydrothermal Arsenic-Respiring Bacterium Marinobacter santoriniensis NKSG1T.</title>
        <authorList>
            <person name="Handley K.M."/>
            <person name="Upton M."/>
            <person name="Beatson S.A."/>
            <person name="Hery M."/>
            <person name="Lloyd J.R."/>
        </authorList>
    </citation>
    <scope>NUCLEOTIDE SEQUENCE [LARGE SCALE GENOMIC DNA]</scope>
    <source>
        <strain evidence="1 2">NKSG1</strain>
    </source>
</reference>
<dbReference type="RefSeq" id="WP_008937386.1">
    <property type="nucleotide sequence ID" value="NZ_APAT01000005.1"/>
</dbReference>
<protein>
    <submittedName>
        <fullName evidence="1">DNA polymerase IV-like protein</fullName>
    </submittedName>
</protein>
<evidence type="ECO:0000313" key="1">
    <source>
        <dbReference type="EMBL" id="EMP57177.1"/>
    </source>
</evidence>